<dbReference type="InterPro" id="IPR020575">
    <property type="entry name" value="Hsp90_N"/>
</dbReference>
<dbReference type="Pfam" id="PF13589">
    <property type="entry name" value="HATPase_c_3"/>
    <property type="match status" value="1"/>
</dbReference>
<dbReference type="GO" id="GO:0005524">
    <property type="term" value="F:ATP binding"/>
    <property type="evidence" value="ECO:0007669"/>
    <property type="project" value="UniProtKB-KW"/>
</dbReference>
<dbReference type="InterPro" id="IPR019805">
    <property type="entry name" value="Heat_shock_protein_90_CS"/>
</dbReference>
<dbReference type="GO" id="GO:0016887">
    <property type="term" value="F:ATP hydrolysis activity"/>
    <property type="evidence" value="ECO:0007669"/>
    <property type="project" value="InterPro"/>
</dbReference>
<feature type="binding site" evidence="5">
    <location>
        <begin position="105"/>
        <end position="110"/>
    </location>
    <ligand>
        <name>ATP</name>
        <dbReference type="ChEBI" id="CHEBI:30616"/>
    </ligand>
</feature>
<feature type="binding site" evidence="5">
    <location>
        <position position="77"/>
    </location>
    <ligand>
        <name>ATP</name>
        <dbReference type="ChEBI" id="CHEBI:30616"/>
    </ligand>
</feature>
<dbReference type="GO" id="GO:0140662">
    <property type="term" value="F:ATP-dependent protein folding chaperone"/>
    <property type="evidence" value="ECO:0007669"/>
    <property type="project" value="InterPro"/>
</dbReference>
<dbReference type="GO" id="GO:0051082">
    <property type="term" value="F:unfolded protein binding"/>
    <property type="evidence" value="ECO:0007669"/>
    <property type="project" value="InterPro"/>
</dbReference>
<dbReference type="Gene3D" id="3.30.565.10">
    <property type="entry name" value="Histidine kinase-like ATPase, C-terminal domain"/>
    <property type="match status" value="1"/>
</dbReference>
<evidence type="ECO:0000256" key="3">
    <source>
        <dbReference type="ARBA" id="ARBA00022840"/>
    </source>
</evidence>
<dbReference type="InterPro" id="IPR020568">
    <property type="entry name" value="Ribosomal_Su5_D2-typ_SF"/>
</dbReference>
<dbReference type="PANTHER" id="PTHR11528">
    <property type="entry name" value="HEAT SHOCK PROTEIN 90 FAMILY MEMBER"/>
    <property type="match status" value="1"/>
</dbReference>
<dbReference type="PROSITE" id="PS00298">
    <property type="entry name" value="HSP90"/>
    <property type="match status" value="1"/>
</dbReference>
<keyword evidence="3 5" id="KW-0067">ATP-binding</keyword>
<dbReference type="SUPFAM" id="SSF55874">
    <property type="entry name" value="ATPase domain of HSP90 chaperone/DNA topoisomerase II/histidine kinase"/>
    <property type="match status" value="1"/>
</dbReference>
<feature type="compositionally biased region" description="Acidic residues" evidence="6">
    <location>
        <begin position="658"/>
        <end position="680"/>
    </location>
</feature>
<dbReference type="AlphaFoldDB" id="A0A6B2KYS1"/>
<organism evidence="8">
    <name type="scientific">Arcella intermedia</name>
    <dbReference type="NCBI Taxonomy" id="1963864"/>
    <lineage>
        <taxon>Eukaryota</taxon>
        <taxon>Amoebozoa</taxon>
        <taxon>Tubulinea</taxon>
        <taxon>Elardia</taxon>
        <taxon>Arcellinida</taxon>
        <taxon>Sphaerothecina</taxon>
        <taxon>Arcellidae</taxon>
        <taxon>Arcella</taxon>
    </lineage>
</organism>
<dbReference type="Gene3D" id="1.20.120.790">
    <property type="entry name" value="Heat shock protein 90, C-terminal domain"/>
    <property type="match status" value="1"/>
</dbReference>
<dbReference type="FunFam" id="1.20.120.790:FF:000001">
    <property type="entry name" value="Heat shock protein 90 alpha"/>
    <property type="match status" value="1"/>
</dbReference>
<feature type="binding site" evidence="5">
    <location>
        <position position="69"/>
    </location>
    <ligand>
        <name>ATP</name>
        <dbReference type="ChEBI" id="CHEBI:30616"/>
    </ligand>
</feature>
<feature type="binding site" evidence="5">
    <location>
        <position position="64"/>
    </location>
    <ligand>
        <name>ATP</name>
        <dbReference type="ChEBI" id="CHEBI:30616"/>
    </ligand>
</feature>
<dbReference type="Gene3D" id="3.30.230.80">
    <property type="match status" value="1"/>
</dbReference>
<dbReference type="Pfam" id="PF00183">
    <property type="entry name" value="HSP90"/>
    <property type="match status" value="1"/>
</dbReference>
<accession>A0A6B2KYS1</accession>
<dbReference type="InterPro" id="IPR003594">
    <property type="entry name" value="HATPase_dom"/>
</dbReference>
<feature type="binding site" evidence="5">
    <location>
        <position position="22"/>
    </location>
    <ligand>
        <name>ATP</name>
        <dbReference type="ChEBI" id="CHEBI:30616"/>
    </ligand>
</feature>
<evidence type="ECO:0000256" key="5">
    <source>
        <dbReference type="PIRSR" id="PIRSR002583-1"/>
    </source>
</evidence>
<dbReference type="NCBIfam" id="NF003555">
    <property type="entry name" value="PRK05218.1"/>
    <property type="match status" value="1"/>
</dbReference>
<dbReference type="CDD" id="cd16927">
    <property type="entry name" value="HATPase_Hsp90-like"/>
    <property type="match status" value="1"/>
</dbReference>
<dbReference type="Gene3D" id="3.40.50.11260">
    <property type="match status" value="1"/>
</dbReference>
<evidence type="ECO:0000256" key="6">
    <source>
        <dbReference type="SAM" id="MobiDB-lite"/>
    </source>
</evidence>
<dbReference type="PIRSF" id="PIRSF002583">
    <property type="entry name" value="Hsp90"/>
    <property type="match status" value="1"/>
</dbReference>
<dbReference type="SUPFAM" id="SSF54211">
    <property type="entry name" value="Ribosomal protein S5 domain 2-like"/>
    <property type="match status" value="1"/>
</dbReference>
<dbReference type="InterPro" id="IPR001404">
    <property type="entry name" value="Hsp90_fam"/>
</dbReference>
<dbReference type="PRINTS" id="PR00775">
    <property type="entry name" value="HEATSHOCK90"/>
</dbReference>
<evidence type="ECO:0000259" key="7">
    <source>
        <dbReference type="SMART" id="SM00387"/>
    </source>
</evidence>
<dbReference type="InterPro" id="IPR037196">
    <property type="entry name" value="HSP90_C"/>
</dbReference>
<feature type="binding site" evidence="5">
    <location>
        <begin position="84"/>
        <end position="85"/>
    </location>
    <ligand>
        <name>ATP</name>
        <dbReference type="ChEBI" id="CHEBI:30616"/>
    </ligand>
</feature>
<protein>
    <recommendedName>
        <fullName evidence="7">Histidine kinase/HSP90-like ATPase domain-containing protein</fullName>
    </recommendedName>
</protein>
<name>A0A6B2KYS1_9EUKA</name>
<reference evidence="8" key="1">
    <citation type="journal article" date="2020" name="J. Eukaryot. Microbiol.">
        <title>De novo Sequencing, Assembly and Annotation of the Transcriptome for the Free-Living Testate Amoeba Arcella intermedia.</title>
        <authorList>
            <person name="Ribeiro G.M."/>
            <person name="Porfirio-Sousa A.L."/>
            <person name="Maurer-Alcala X.X."/>
            <person name="Katz L.A."/>
            <person name="Lahr D.J.G."/>
        </authorList>
    </citation>
    <scope>NUCLEOTIDE SEQUENCE</scope>
</reference>
<evidence type="ECO:0000256" key="2">
    <source>
        <dbReference type="ARBA" id="ARBA00022741"/>
    </source>
</evidence>
<dbReference type="InterPro" id="IPR036890">
    <property type="entry name" value="HATPase_C_sf"/>
</dbReference>
<keyword evidence="4" id="KW-0143">Chaperone</keyword>
<proteinExistence type="inferred from homology"/>
<evidence type="ECO:0000313" key="8">
    <source>
        <dbReference type="EMBL" id="NDV29807.1"/>
    </source>
</evidence>
<feature type="domain" description="Histidine kinase/HSP90-like ATPase" evidence="7">
    <location>
        <begin position="11"/>
        <end position="169"/>
    </location>
</feature>
<dbReference type="HAMAP" id="MF_00505">
    <property type="entry name" value="HSP90"/>
    <property type="match status" value="1"/>
</dbReference>
<feature type="binding site" evidence="5">
    <location>
        <position position="18"/>
    </location>
    <ligand>
        <name>ATP</name>
        <dbReference type="ChEBI" id="CHEBI:30616"/>
    </ligand>
</feature>
<feature type="region of interest" description="Disordered" evidence="6">
    <location>
        <begin position="658"/>
        <end position="696"/>
    </location>
</feature>
<dbReference type="FunFam" id="3.30.565.10:FF:000005">
    <property type="entry name" value="Heat shock protein 90"/>
    <property type="match status" value="1"/>
</dbReference>
<keyword evidence="2 5" id="KW-0547">Nucleotide-binding</keyword>
<evidence type="ECO:0000256" key="4">
    <source>
        <dbReference type="ARBA" id="ARBA00023186"/>
    </source>
</evidence>
<dbReference type="SUPFAM" id="SSF110942">
    <property type="entry name" value="HSP90 C-terminal domain"/>
    <property type="match status" value="1"/>
</dbReference>
<dbReference type="EMBL" id="GIBP01000838">
    <property type="protein sequence ID" value="NDV29807.1"/>
    <property type="molecule type" value="Transcribed_RNA"/>
</dbReference>
<sequence>MGIIINSLYSNREIFLRELISNAADAITKIRFLSLKDASVLGETPQFEIRIKYDAENKLLHIRDTGVGMTKDDLVNNLGSIAKSGTKEFLEKVSGSGDAVETIGQFGVGFYSSFLVADKVTVTSKNNEDDQYIWESTTADPSAYSVAKDPRGNTLGRGTLITLHVRDDAVEFLNNEKLQNLILKYNQFISFPIFLYAPRTESRQVEPEAPAAESVIEGEDISVTEEEEAPKEPKIETYTVWGWERINRNPPLWARSKSEIEKSEYDIFYKEVLGAGEDPLEHLHFKAEGDVEFTALVYVPSTLPYGFWEPNYKSQLKLYVKKVFITDNFSEMIPQYLAFIRGVIDSDDFDLNVSREILQESNTLAIIKKKLVRKILALFQEMADDEENKEKWDTFYKTFSTSLKLGVLNDQANKNRISKLLRFHSARNDSLVSLENYIERMKKGQTDIYYLGGETLESIKASPLLEGLLKRGYDVLLLPEPIDEYTIGALGKYDGKFTFTDISKEGLKLSTSEEEKLKEYTERFTILTEYLKDTLSDRVSKVSVSTKLVNVPCVIVSQSWGYSANMERILKAQALKDDRYSAYMTGKRVLEINPRHPIIKRLLEVVENAAQDETTVDIVNVLYDTSVLNSGYAIASPSEVSGRINKLLATALQVDPSAEVEEEVFEDDVEEQEQEQEQEQFEIPPATETDAFEIEL</sequence>
<dbReference type="SMART" id="SM00387">
    <property type="entry name" value="HATPase_c"/>
    <property type="match status" value="1"/>
</dbReference>
<feature type="binding site" evidence="5">
    <location>
        <position position="83"/>
    </location>
    <ligand>
        <name>ATP</name>
        <dbReference type="ChEBI" id="CHEBI:30616"/>
    </ligand>
</feature>
<evidence type="ECO:0000256" key="1">
    <source>
        <dbReference type="ARBA" id="ARBA00008239"/>
    </source>
</evidence>
<feature type="binding site" evidence="5">
    <location>
        <position position="159"/>
    </location>
    <ligand>
        <name>ATP</name>
        <dbReference type="ChEBI" id="CHEBI:30616"/>
    </ligand>
</feature>
<feature type="binding site" evidence="5">
    <location>
        <position position="355"/>
    </location>
    <ligand>
        <name>ATP</name>
        <dbReference type="ChEBI" id="CHEBI:30616"/>
    </ligand>
</feature>
<comment type="similarity">
    <text evidence="1">Belongs to the heat shock protein 90 family.</text>
</comment>